<keyword evidence="4" id="KW-1185">Reference proteome</keyword>
<dbReference type="AlphaFoldDB" id="A0A918MMN0"/>
<dbReference type="InterPro" id="IPR039561">
    <property type="entry name" value="Peptidase_M15C"/>
</dbReference>
<dbReference type="Gene3D" id="3.30.1380.10">
    <property type="match status" value="1"/>
</dbReference>
<evidence type="ECO:0000259" key="2">
    <source>
        <dbReference type="Pfam" id="PF13539"/>
    </source>
</evidence>
<comment type="caution">
    <text evidence="3">The sequence shown here is derived from an EMBL/GenBank/DDBJ whole genome shotgun (WGS) entry which is preliminary data.</text>
</comment>
<name>A0A918MMN0_9FLAO</name>
<dbReference type="InterPro" id="IPR009045">
    <property type="entry name" value="Zn_M74/Hedgehog-like"/>
</dbReference>
<evidence type="ECO:0000259" key="1">
    <source>
        <dbReference type="Pfam" id="PF01471"/>
    </source>
</evidence>
<dbReference type="InterPro" id="IPR002477">
    <property type="entry name" value="Peptidoglycan-bd-like"/>
</dbReference>
<evidence type="ECO:0000313" key="3">
    <source>
        <dbReference type="EMBL" id="GGW36940.1"/>
    </source>
</evidence>
<feature type="domain" description="Peptidase M15C" evidence="2">
    <location>
        <begin position="267"/>
        <end position="333"/>
    </location>
</feature>
<dbReference type="SUPFAM" id="SSF55166">
    <property type="entry name" value="Hedgehog/DD-peptidase"/>
    <property type="match status" value="1"/>
</dbReference>
<sequence length="360" mass="40853">MECSNYLETALNKGEIHKHLYQGSKDKIVVTDLQRTLFELGFRQELKWNNYEADGDYGPATAATVRAFAKKNRYTTDGISVSNDLAKLILQRHDFLPDMYLLWSIYKSDLRTRYYVSKGTSTSITAIQLLLNEMGYGNLLNFPKYGADGLYGKSTRNATIAYANDNSLPSDGDLLSRPFVDLMIRDINAFYGENWSDLAKNNLPQSKSPLIFFEGSRFRGKACRTDILFAPMLEKVNDYAERSQVYVYVTSSFRTSTNVAGAIVKPASRSNHMAGHAIDMNVIYGNGQLANSKVLNHYPAVDEPVRQFISYIINDPQLRWGGQFRIKDSVHIDDNLNSDRNAWDQRYLAMQRAVQFGVYA</sequence>
<reference evidence="3" key="2">
    <citation type="submission" date="2020-09" db="EMBL/GenBank/DDBJ databases">
        <authorList>
            <person name="Sun Q."/>
            <person name="Kim S."/>
        </authorList>
    </citation>
    <scope>NUCLEOTIDE SEQUENCE</scope>
    <source>
        <strain evidence="3">KCTC 12113</strain>
    </source>
</reference>
<dbReference type="SUPFAM" id="SSF47090">
    <property type="entry name" value="PGBD-like"/>
    <property type="match status" value="1"/>
</dbReference>
<evidence type="ECO:0008006" key="5">
    <source>
        <dbReference type="Google" id="ProtNLM"/>
    </source>
</evidence>
<dbReference type="InterPro" id="IPR036366">
    <property type="entry name" value="PGBDSf"/>
</dbReference>
<dbReference type="Pfam" id="PF01471">
    <property type="entry name" value="PG_binding_1"/>
    <property type="match status" value="1"/>
</dbReference>
<organism evidence="3 4">
    <name type="scientific">Arenibacter certesii</name>
    <dbReference type="NCBI Taxonomy" id="228955"/>
    <lineage>
        <taxon>Bacteria</taxon>
        <taxon>Pseudomonadati</taxon>
        <taxon>Bacteroidota</taxon>
        <taxon>Flavobacteriia</taxon>
        <taxon>Flavobacteriales</taxon>
        <taxon>Flavobacteriaceae</taxon>
        <taxon>Arenibacter</taxon>
    </lineage>
</organism>
<accession>A0A918MMN0</accession>
<dbReference type="InterPro" id="IPR036365">
    <property type="entry name" value="PGBD-like_sf"/>
</dbReference>
<dbReference type="Gene3D" id="1.10.101.10">
    <property type="entry name" value="PGBD-like superfamily/PGBD"/>
    <property type="match status" value="2"/>
</dbReference>
<dbReference type="GO" id="GO:0008233">
    <property type="term" value="F:peptidase activity"/>
    <property type="evidence" value="ECO:0007669"/>
    <property type="project" value="InterPro"/>
</dbReference>
<protein>
    <recommendedName>
        <fullName evidence="5">Peptidase M15C domain-containing protein</fullName>
    </recommendedName>
</protein>
<evidence type="ECO:0000313" key="4">
    <source>
        <dbReference type="Proteomes" id="UP000634668"/>
    </source>
</evidence>
<gene>
    <name evidence="3" type="ORF">GCM10007383_22230</name>
</gene>
<dbReference type="RefSeq" id="WP_051315623.1">
    <property type="nucleotide sequence ID" value="NZ_BMWP01000014.1"/>
</dbReference>
<reference evidence="3" key="1">
    <citation type="journal article" date="2014" name="Int. J. Syst. Evol. Microbiol.">
        <title>Complete genome sequence of Corynebacterium casei LMG S-19264T (=DSM 44701T), isolated from a smear-ripened cheese.</title>
        <authorList>
            <consortium name="US DOE Joint Genome Institute (JGI-PGF)"/>
            <person name="Walter F."/>
            <person name="Albersmeier A."/>
            <person name="Kalinowski J."/>
            <person name="Ruckert C."/>
        </authorList>
    </citation>
    <scope>NUCLEOTIDE SEQUENCE</scope>
    <source>
        <strain evidence="3">KCTC 12113</strain>
    </source>
</reference>
<feature type="domain" description="Peptidoglycan binding-like" evidence="1">
    <location>
        <begin position="30"/>
        <end position="79"/>
    </location>
</feature>
<dbReference type="Proteomes" id="UP000634668">
    <property type="component" value="Unassembled WGS sequence"/>
</dbReference>
<dbReference type="EMBL" id="BMWP01000014">
    <property type="protein sequence ID" value="GGW36940.1"/>
    <property type="molecule type" value="Genomic_DNA"/>
</dbReference>
<proteinExistence type="predicted"/>
<dbReference type="Pfam" id="PF13539">
    <property type="entry name" value="Peptidase_M15_4"/>
    <property type="match status" value="1"/>
</dbReference>